<dbReference type="GO" id="GO:0008725">
    <property type="term" value="F:DNA-3-methyladenine glycosylase activity"/>
    <property type="evidence" value="ECO:0007669"/>
    <property type="project" value="TreeGrafter"/>
</dbReference>
<evidence type="ECO:0000256" key="1">
    <source>
        <dbReference type="ARBA" id="ARBA00000086"/>
    </source>
</evidence>
<dbReference type="InterPro" id="IPR035451">
    <property type="entry name" value="Ada-like_dom_sf"/>
</dbReference>
<evidence type="ECO:0000256" key="11">
    <source>
        <dbReference type="ARBA" id="ARBA00023125"/>
    </source>
</evidence>
<dbReference type="InterPro" id="IPR000035">
    <property type="entry name" value="Alkylbase_DNA_glycsylse_CS"/>
</dbReference>
<evidence type="ECO:0000256" key="14">
    <source>
        <dbReference type="ARBA" id="ARBA00023204"/>
    </source>
</evidence>
<evidence type="ECO:0000256" key="2">
    <source>
        <dbReference type="ARBA" id="ARBA00001947"/>
    </source>
</evidence>
<dbReference type="PROSITE" id="PS01124">
    <property type="entry name" value="HTH_ARAC_FAMILY_2"/>
    <property type="match status" value="1"/>
</dbReference>
<keyword evidence="7" id="KW-0479">Metal-binding</keyword>
<dbReference type="GO" id="GO:0003700">
    <property type="term" value="F:DNA-binding transcription factor activity"/>
    <property type="evidence" value="ECO:0007669"/>
    <property type="project" value="InterPro"/>
</dbReference>
<dbReference type="Proteomes" id="UP000754644">
    <property type="component" value="Unassembled WGS sequence"/>
</dbReference>
<dbReference type="Gene3D" id="3.30.310.20">
    <property type="entry name" value="DNA-3-methyladenine glycosylase AlkA, N-terminal domain"/>
    <property type="match status" value="1"/>
</dbReference>
<dbReference type="InterPro" id="IPR018062">
    <property type="entry name" value="HTH_AraC-typ_CS"/>
</dbReference>
<dbReference type="GO" id="GO:0006285">
    <property type="term" value="P:base-excision repair, AP site formation"/>
    <property type="evidence" value="ECO:0007669"/>
    <property type="project" value="TreeGrafter"/>
</dbReference>
<dbReference type="PANTHER" id="PTHR43003:SF13">
    <property type="entry name" value="DNA-3-METHYLADENINE GLYCOSYLASE 2"/>
    <property type="match status" value="1"/>
</dbReference>
<evidence type="ECO:0000256" key="3">
    <source>
        <dbReference type="ARBA" id="ARBA00010817"/>
    </source>
</evidence>
<dbReference type="EC" id="3.2.2.21" evidence="4"/>
<evidence type="ECO:0000256" key="8">
    <source>
        <dbReference type="ARBA" id="ARBA00022763"/>
    </source>
</evidence>
<dbReference type="SUPFAM" id="SSF55945">
    <property type="entry name" value="TATA-box binding protein-like"/>
    <property type="match status" value="1"/>
</dbReference>
<dbReference type="Pfam" id="PF06029">
    <property type="entry name" value="AlkA_N"/>
    <property type="match status" value="1"/>
</dbReference>
<keyword evidence="5" id="KW-0489">Methyltransferase</keyword>
<protein>
    <recommendedName>
        <fullName evidence="4">DNA-3-methyladenine glycosylase II</fullName>
        <ecNumber evidence="4">3.2.2.21</ecNumber>
    </recommendedName>
</protein>
<dbReference type="SUPFAM" id="SSF57884">
    <property type="entry name" value="Ada DNA repair protein, N-terminal domain (N-Ada 10)"/>
    <property type="match status" value="1"/>
</dbReference>
<dbReference type="InterPro" id="IPR018060">
    <property type="entry name" value="HTH_AraC"/>
</dbReference>
<evidence type="ECO:0000256" key="7">
    <source>
        <dbReference type="ARBA" id="ARBA00022723"/>
    </source>
</evidence>
<organism evidence="16 17">
    <name type="scientific">SAR86 cluster bacterium</name>
    <dbReference type="NCBI Taxonomy" id="2030880"/>
    <lineage>
        <taxon>Bacteria</taxon>
        <taxon>Pseudomonadati</taxon>
        <taxon>Pseudomonadota</taxon>
        <taxon>Gammaproteobacteria</taxon>
        <taxon>SAR86 cluster</taxon>
    </lineage>
</organism>
<dbReference type="GO" id="GO:0032993">
    <property type="term" value="C:protein-DNA complex"/>
    <property type="evidence" value="ECO:0007669"/>
    <property type="project" value="TreeGrafter"/>
</dbReference>
<sequence>MNSQAFELARQARDPRFDGRFYIGVKTTGIYCRPICRVRLPKRENVTFFSSAAAAGMAGFRPCLRCRPESAPGTPAWSGTSTTVTRGLKLIAAGELDQAGVEALSDRLGVTSRHLRRLFVAHLGVTPVAIAQTRRLQAAATLLAQTTLSVAQIAHMAGYGSVRRLNAHVQNVYGRTPSNLRRGSKKSPVRGFILRLGYRPPFDFAGVLNFLSVRGIPGVEWVSPSSYGRSILVDGQPGSFTVSNDAENHLLVCHIELADPAGLMRVRGRIKALFDLDADPLEINQCLTKDPLLAPFVAENLGQRVPGGWDPFEIAVRAIVGQQISVKGATTVMGRIAQQYGRLVNQTQFFPSPAELEVLDPIDLPMPRGRAAAIQMLAAKVASGEIDFDRFSDSQSLIDTLISIKGIGGWTARYVAMRAINDPDAFLHDDLVLARIAQQRLGLADSQALLQRSSNWQPWRAYAGMHLWRQASKTQ</sequence>
<comment type="catalytic activity">
    <reaction evidence="1">
        <text>Hydrolysis of alkylated DNA, releasing 3-methyladenine, 3-methylguanine, 7-methylguanine and 7-methyladenine.</text>
        <dbReference type="EC" id="3.2.2.21"/>
    </reaction>
</comment>
<dbReference type="Gene3D" id="3.40.10.10">
    <property type="entry name" value="DNA Methylphosphotriester Repair Domain"/>
    <property type="match status" value="1"/>
</dbReference>
<dbReference type="InterPro" id="IPR037046">
    <property type="entry name" value="AlkA_N_sf"/>
</dbReference>
<dbReference type="GO" id="GO:0032131">
    <property type="term" value="F:alkylated DNA binding"/>
    <property type="evidence" value="ECO:0007669"/>
    <property type="project" value="TreeGrafter"/>
</dbReference>
<dbReference type="EMBL" id="JABMOJ010000151">
    <property type="protein sequence ID" value="NQV64550.1"/>
    <property type="molecule type" value="Genomic_DNA"/>
</dbReference>
<dbReference type="AlphaFoldDB" id="A0A972VUM0"/>
<comment type="similarity">
    <text evidence="3">Belongs to the alkylbase DNA glycosidase AlkA family.</text>
</comment>
<dbReference type="SUPFAM" id="SSF48150">
    <property type="entry name" value="DNA-glycosylase"/>
    <property type="match status" value="1"/>
</dbReference>
<evidence type="ECO:0000256" key="5">
    <source>
        <dbReference type="ARBA" id="ARBA00022603"/>
    </source>
</evidence>
<comment type="cofactor">
    <cofactor evidence="2">
        <name>Zn(2+)</name>
        <dbReference type="ChEBI" id="CHEBI:29105"/>
    </cofactor>
</comment>
<dbReference type="SMART" id="SM00342">
    <property type="entry name" value="HTH_ARAC"/>
    <property type="match status" value="1"/>
</dbReference>
<dbReference type="InterPro" id="IPR010316">
    <property type="entry name" value="AlkA_N"/>
</dbReference>
<proteinExistence type="inferred from homology"/>
<dbReference type="Pfam" id="PF12833">
    <property type="entry name" value="HTH_18"/>
    <property type="match status" value="1"/>
</dbReference>
<dbReference type="InterPro" id="IPR023170">
    <property type="entry name" value="HhH_base_excis_C"/>
</dbReference>
<dbReference type="GO" id="GO:0043565">
    <property type="term" value="F:sequence-specific DNA binding"/>
    <property type="evidence" value="ECO:0007669"/>
    <property type="project" value="InterPro"/>
</dbReference>
<evidence type="ECO:0000313" key="17">
    <source>
        <dbReference type="Proteomes" id="UP000754644"/>
    </source>
</evidence>
<reference evidence="16" key="1">
    <citation type="submission" date="2020-05" db="EMBL/GenBank/DDBJ databases">
        <title>Sulfur intermediates as new biogeochemical hubs in an aquatic model microbial ecosystem.</title>
        <authorList>
            <person name="Vigneron A."/>
        </authorList>
    </citation>
    <scope>NUCLEOTIDE SEQUENCE</scope>
    <source>
        <strain evidence="16">Bin.250</strain>
    </source>
</reference>
<dbReference type="CDD" id="cd00056">
    <property type="entry name" value="ENDO3c"/>
    <property type="match status" value="1"/>
</dbReference>
<keyword evidence="11" id="KW-0238">DNA-binding</keyword>
<name>A0A972VUM0_9GAMM</name>
<dbReference type="GO" id="GO:0043916">
    <property type="term" value="F:DNA-7-methylguanine glycosylase activity"/>
    <property type="evidence" value="ECO:0007669"/>
    <property type="project" value="TreeGrafter"/>
</dbReference>
<evidence type="ECO:0000256" key="12">
    <source>
        <dbReference type="ARBA" id="ARBA00023159"/>
    </source>
</evidence>
<dbReference type="GO" id="GO:0008270">
    <property type="term" value="F:zinc ion binding"/>
    <property type="evidence" value="ECO:0007669"/>
    <property type="project" value="InterPro"/>
</dbReference>
<gene>
    <name evidence="16" type="ORF">HQ497_04210</name>
</gene>
<keyword evidence="9" id="KW-0862">Zinc</keyword>
<keyword evidence="14" id="KW-0234">DNA repair</keyword>
<evidence type="ECO:0000256" key="13">
    <source>
        <dbReference type="ARBA" id="ARBA00023163"/>
    </source>
</evidence>
<dbReference type="InterPro" id="IPR004026">
    <property type="entry name" value="Ada_DNA_repair_Zn-bd"/>
</dbReference>
<dbReference type="Pfam" id="PF02805">
    <property type="entry name" value="Ada_Zn_binding"/>
    <property type="match status" value="1"/>
</dbReference>
<dbReference type="FunFam" id="3.40.10.10:FF:000001">
    <property type="entry name" value="DNA-3-methyladenine glycosylase 2"/>
    <property type="match status" value="1"/>
</dbReference>
<dbReference type="GO" id="GO:0005737">
    <property type="term" value="C:cytoplasm"/>
    <property type="evidence" value="ECO:0007669"/>
    <property type="project" value="TreeGrafter"/>
</dbReference>
<keyword evidence="6" id="KW-0808">Transferase</keyword>
<dbReference type="SUPFAM" id="SSF46689">
    <property type="entry name" value="Homeodomain-like"/>
    <property type="match status" value="1"/>
</dbReference>
<dbReference type="Gene3D" id="1.10.340.30">
    <property type="entry name" value="Hypothetical protein, domain 2"/>
    <property type="match status" value="1"/>
</dbReference>
<feature type="domain" description="HTH araC/xylS-type" evidence="15">
    <location>
        <begin position="85"/>
        <end position="183"/>
    </location>
</feature>
<evidence type="ECO:0000256" key="10">
    <source>
        <dbReference type="ARBA" id="ARBA00023015"/>
    </source>
</evidence>
<keyword evidence="13" id="KW-0804">Transcription</keyword>
<dbReference type="Gene3D" id="1.10.1670.10">
    <property type="entry name" value="Helix-hairpin-Helix base-excision DNA repair enzymes (C-terminal)"/>
    <property type="match status" value="1"/>
</dbReference>
<dbReference type="SMART" id="SM01009">
    <property type="entry name" value="AlkA_N"/>
    <property type="match status" value="1"/>
</dbReference>
<keyword evidence="8" id="KW-0227">DNA damage</keyword>
<dbReference type="PROSITE" id="PS00516">
    <property type="entry name" value="ALKYLBASE_DNA_GLYCOS"/>
    <property type="match status" value="1"/>
</dbReference>
<dbReference type="SMART" id="SM00478">
    <property type="entry name" value="ENDO3c"/>
    <property type="match status" value="1"/>
</dbReference>
<evidence type="ECO:0000256" key="4">
    <source>
        <dbReference type="ARBA" id="ARBA00012000"/>
    </source>
</evidence>
<dbReference type="GO" id="GO:0008168">
    <property type="term" value="F:methyltransferase activity"/>
    <property type="evidence" value="ECO:0007669"/>
    <property type="project" value="UniProtKB-KW"/>
</dbReference>
<dbReference type="PANTHER" id="PTHR43003">
    <property type="entry name" value="DNA-3-METHYLADENINE GLYCOSYLASE"/>
    <property type="match status" value="1"/>
</dbReference>
<evidence type="ECO:0000313" key="16">
    <source>
        <dbReference type="EMBL" id="NQV64550.1"/>
    </source>
</evidence>
<evidence type="ECO:0000256" key="9">
    <source>
        <dbReference type="ARBA" id="ARBA00022833"/>
    </source>
</evidence>
<dbReference type="InterPro" id="IPR051912">
    <property type="entry name" value="Alkylbase_DNA_Glycosylase/TA"/>
</dbReference>
<accession>A0A972VUM0</accession>
<keyword evidence="10" id="KW-0805">Transcription regulation</keyword>
<dbReference type="GO" id="GO:0006307">
    <property type="term" value="P:DNA alkylation repair"/>
    <property type="evidence" value="ECO:0007669"/>
    <property type="project" value="TreeGrafter"/>
</dbReference>
<comment type="caution">
    <text evidence="16">The sequence shown here is derived from an EMBL/GenBank/DDBJ whole genome shotgun (WGS) entry which is preliminary data.</text>
</comment>
<evidence type="ECO:0000259" key="15">
    <source>
        <dbReference type="PROSITE" id="PS01124"/>
    </source>
</evidence>
<evidence type="ECO:0000256" key="6">
    <source>
        <dbReference type="ARBA" id="ARBA00022679"/>
    </source>
</evidence>
<dbReference type="InterPro" id="IPR011257">
    <property type="entry name" value="DNA_glycosylase"/>
</dbReference>
<dbReference type="InterPro" id="IPR003265">
    <property type="entry name" value="HhH-GPD_domain"/>
</dbReference>
<dbReference type="Gene3D" id="1.10.10.60">
    <property type="entry name" value="Homeodomain-like"/>
    <property type="match status" value="1"/>
</dbReference>
<dbReference type="InterPro" id="IPR009057">
    <property type="entry name" value="Homeodomain-like_sf"/>
</dbReference>
<dbReference type="PROSITE" id="PS00041">
    <property type="entry name" value="HTH_ARAC_FAMILY_1"/>
    <property type="match status" value="1"/>
</dbReference>
<dbReference type="GO" id="GO:0032259">
    <property type="term" value="P:methylation"/>
    <property type="evidence" value="ECO:0007669"/>
    <property type="project" value="UniProtKB-KW"/>
</dbReference>
<keyword evidence="12" id="KW-0010">Activator</keyword>